<dbReference type="EMBL" id="FJ538106">
    <property type="protein sequence ID" value="ACS93519.1"/>
    <property type="molecule type" value="mRNA"/>
</dbReference>
<dbReference type="AlphaFoldDB" id="C6G4F0"/>
<accession>C6G4F0</accession>
<sequence>MKLLITIGAVCVLQVVTVSSVFFPIPINIQTGTTSSSSGQPGQQVTTSINFSNVSNITDMVIYLTQNISRALLTHLPDPEDIESAADILEKFTEDLTNSYVTFDDANEEASVTKSRSKRSFLDQLKESQPLKAIRERVDEVKKQLQAYLKPKPQTPSGNQTDTNTTTTETQSRRKRGLSDYIPVNSFKDALSQASAAAGKMMKPPNASLSANASASGSNPLDFLTKISDIGRDLVQNSIKEIASNMASSAALYQVNSKLDAIKQSVNIIQQEIEKTKKVQEIINQALQQAGAATSSFGDKVTSSNCFAQFINPFKLFEGGITCVKNKFDKGIKIATDTLNNISQALSVPSDIKTEVSKCSDNKELNPFTKLLCFLKTPLQLDEEKLLLPIEFVRRIREITEYFATMRMDIIQCGIATIHSIEDKVADCAKEAILAVKDTLMG</sequence>
<reference evidence="2" key="1">
    <citation type="journal article" date="2009" name="BMC Genomics">
        <title>Analysis of salivary transcripts and antigens of the sand fly Phlebotomus arabicus.</title>
        <authorList>
            <person name="Hostomska J."/>
            <person name="Volfova V."/>
            <person name="Mu J."/>
            <person name="Garfield M."/>
            <person name="Rohousova I."/>
            <person name="Volf P."/>
            <person name="Valenzuela J.G."/>
            <person name="Jochim R.C."/>
        </authorList>
    </citation>
    <scope>NUCLEOTIDE SEQUENCE</scope>
    <source>
        <tissue evidence="2">Salivary gland</tissue>
    </source>
</reference>
<proteinExistence type="evidence at transcript level"/>
<organism evidence="2">
    <name type="scientific">Phlebotomus arabicus</name>
    <dbReference type="NCBI Taxonomy" id="578135"/>
    <lineage>
        <taxon>Eukaryota</taxon>
        <taxon>Metazoa</taxon>
        <taxon>Ecdysozoa</taxon>
        <taxon>Arthropoda</taxon>
        <taxon>Hexapoda</taxon>
        <taxon>Insecta</taxon>
        <taxon>Pterygota</taxon>
        <taxon>Neoptera</taxon>
        <taxon>Endopterygota</taxon>
        <taxon>Diptera</taxon>
        <taxon>Nematocera</taxon>
        <taxon>Psychodoidea</taxon>
        <taxon>Psychodidae</taxon>
        <taxon>Phlebotomus</taxon>
        <taxon>Adlerius</taxon>
    </lineage>
</organism>
<evidence type="ECO:0000256" key="1">
    <source>
        <dbReference type="SAM" id="MobiDB-lite"/>
    </source>
</evidence>
<protein>
    <submittedName>
        <fullName evidence="2">46 kDa salivary protein</fullName>
    </submittedName>
</protein>
<feature type="region of interest" description="Disordered" evidence="1">
    <location>
        <begin position="147"/>
        <end position="179"/>
    </location>
</feature>
<evidence type="ECO:0000313" key="2">
    <source>
        <dbReference type="EMBL" id="ACS93519.1"/>
    </source>
</evidence>
<feature type="compositionally biased region" description="Low complexity" evidence="1">
    <location>
        <begin position="161"/>
        <end position="170"/>
    </location>
</feature>
<name>C6G4F0_9DIPT</name>